<dbReference type="AlphaFoldDB" id="B7X1R7"/>
<sequence>MNTQISQIGVISADSTRPAPQPALVVQFPEVPVSMSRSNQAHELRIQAEGLLMHAQILDFQRTGRVRHRIKARRHLAAMQALIAARSPEFRAAMELAVGGLHG</sequence>
<dbReference type="EMBL" id="AAUJ02000001">
    <property type="protein sequence ID" value="EED68423.1"/>
    <property type="molecule type" value="Genomic_DNA"/>
</dbReference>
<dbReference type="OrthoDB" id="9894564at2"/>
<protein>
    <submittedName>
        <fullName evidence="1">Uncharacterized protein</fullName>
    </submittedName>
</protein>
<accession>B7X1R7</accession>
<evidence type="ECO:0000313" key="2">
    <source>
        <dbReference type="EMBL" id="EED68423.1"/>
    </source>
</evidence>
<organism evidence="1 3">
    <name type="scientific">Comamonas testosteroni (strain DSM 14576 / KF-1)</name>
    <name type="common">Pseudomonas testosteroni</name>
    <dbReference type="NCBI Taxonomy" id="399795"/>
    <lineage>
        <taxon>Bacteria</taxon>
        <taxon>Pseudomonadati</taxon>
        <taxon>Pseudomonadota</taxon>
        <taxon>Betaproteobacteria</taxon>
        <taxon>Burkholderiales</taxon>
        <taxon>Comamonadaceae</taxon>
        <taxon>Comamonas</taxon>
    </lineage>
</organism>
<comment type="caution">
    <text evidence="1">The sequence shown here is derived from an EMBL/GenBank/DDBJ whole genome shotgun (WGS) entry which is preliminary data.</text>
</comment>
<dbReference type="EMBL" id="AAUJ02000001">
    <property type="protein sequence ID" value="EED68360.1"/>
    <property type="molecule type" value="Genomic_DNA"/>
</dbReference>
<reference evidence="1 3" key="1">
    <citation type="journal article" date="2004" name="Appl. Environ. Microbiol.">
        <title>Mineralization of individual congeners of linear alkylbenzenesulfonate by defined pairs of heterotrophic bacteria.</title>
        <authorList>
            <person name="Schleheck D."/>
            <person name="Knepper T.P."/>
            <person name="Fischer K."/>
            <person name="Cook A.M."/>
        </authorList>
    </citation>
    <scope>NUCLEOTIDE SEQUENCE [LARGE SCALE GENOMIC DNA]</scope>
    <source>
        <strain evidence="3">DSM 14576 / KF-1</strain>
        <strain evidence="1">KF-1</strain>
    </source>
</reference>
<gene>
    <name evidence="1" type="ORF">CtesDRAFT_PD3307</name>
    <name evidence="2" type="ORF">CtesDRAFT_PD3370</name>
</gene>
<reference evidence="1" key="2">
    <citation type="submission" date="2009-01" db="EMBL/GenBank/DDBJ databases">
        <authorList>
            <consortium name="US DOE Joint Genome Institute (JGI-PGF)"/>
            <person name="Lucas S."/>
            <person name="Copeland A."/>
            <person name="Lapidus A."/>
            <person name="Glavina del Rio T."/>
            <person name="Dalin E."/>
            <person name="Tice H."/>
            <person name="Bruce D."/>
            <person name="Goodwin L."/>
            <person name="Pitluck S."/>
            <person name="LaButti K.M."/>
            <person name="Lowry S."/>
            <person name="Sun H."/>
            <person name="Larimer F."/>
            <person name="Land M.L."/>
            <person name="Hauser L."/>
            <person name="Kjelleberg S."/>
            <person name="Cook A."/>
            <person name="Knepper T.P."/>
            <person name="Fischer K."/>
            <person name="Schleheck D."/>
            <person name="Richardson P."/>
        </authorList>
    </citation>
    <scope>NUCLEOTIDE SEQUENCE</scope>
    <source>
        <strain evidence="1">KF-1</strain>
    </source>
</reference>
<proteinExistence type="predicted"/>
<name>B7X1R7_COMTK</name>
<dbReference type="Proteomes" id="UP000003039">
    <property type="component" value="Unassembled WGS sequence"/>
</dbReference>
<evidence type="ECO:0000313" key="3">
    <source>
        <dbReference type="Proteomes" id="UP000003039"/>
    </source>
</evidence>
<dbReference type="RefSeq" id="WP_003056753.1">
    <property type="nucleotide sequence ID" value="NZ_AAUJ02000001.1"/>
</dbReference>
<evidence type="ECO:0000313" key="1">
    <source>
        <dbReference type="EMBL" id="EED68360.1"/>
    </source>
</evidence>